<accession>A0A1S7FYH7</accession>
<dbReference type="Gene3D" id="2.30.110.10">
    <property type="entry name" value="Electron Transport, Fmn-binding Protein, Chain A"/>
    <property type="match status" value="1"/>
</dbReference>
<evidence type="ECO:0000259" key="5">
    <source>
        <dbReference type="SMART" id="SM00903"/>
    </source>
</evidence>
<keyword evidence="7" id="KW-1185">Reference proteome</keyword>
<dbReference type="Pfam" id="PF01613">
    <property type="entry name" value="Flavin_Reduct"/>
    <property type="match status" value="1"/>
</dbReference>
<dbReference type="GO" id="GO:0016646">
    <property type="term" value="F:oxidoreductase activity, acting on the CH-NH group of donors, NAD or NADP as acceptor"/>
    <property type="evidence" value="ECO:0007669"/>
    <property type="project" value="UniProtKB-ARBA"/>
</dbReference>
<protein>
    <recommendedName>
        <fullName evidence="5">Flavin reductase like domain-containing protein</fullName>
    </recommendedName>
</protein>
<dbReference type="RefSeq" id="WP_036061147.1">
    <property type="nucleotide sequence ID" value="NZ_CP011102.1"/>
</dbReference>
<evidence type="ECO:0000256" key="4">
    <source>
        <dbReference type="ARBA" id="ARBA00038054"/>
    </source>
</evidence>
<feature type="domain" description="Flavin reductase like" evidence="5">
    <location>
        <begin position="20"/>
        <end position="176"/>
    </location>
</feature>
<evidence type="ECO:0000313" key="6">
    <source>
        <dbReference type="EMBL" id="AQY52472.1"/>
    </source>
</evidence>
<comment type="cofactor">
    <cofactor evidence="1">
        <name>FMN</name>
        <dbReference type="ChEBI" id="CHEBI:58210"/>
    </cofactor>
</comment>
<dbReference type="PANTHER" id="PTHR33798:SF5">
    <property type="entry name" value="FLAVIN REDUCTASE LIKE DOMAIN-CONTAINING PROTEIN"/>
    <property type="match status" value="1"/>
</dbReference>
<evidence type="ECO:0000256" key="2">
    <source>
        <dbReference type="ARBA" id="ARBA00022630"/>
    </source>
</evidence>
<reference evidence="7" key="1">
    <citation type="submission" date="2015-03" db="EMBL/GenBank/DDBJ databases">
        <authorList>
            <person name="Ferrari E."/>
            <person name="Walter M.C."/>
            <person name="Huptas C."/>
            <person name="Scherer S."/>
            <person name="Mueller-Herbst S."/>
        </authorList>
    </citation>
    <scope>NUCLEOTIDE SEQUENCE [LARGE SCALE GENOMIC DNA]</scope>
    <source>
        <strain evidence="7">LWP01</strain>
    </source>
</reference>
<name>A0A1S7FYH7_9LIST</name>
<keyword evidence="3" id="KW-0288">FMN</keyword>
<gene>
    <name evidence="6" type="ORF">UE46_05755</name>
</gene>
<keyword evidence="2" id="KW-0285">Flavoprotein</keyword>
<sequence length="205" mass="22674">MIKMDANRLTPQEHYKFLSGAIIPRPIAFVTTMAQDGTLNAAPFSFFNVVSSNPPIVSIAIQRDQGEMKDTARNIVGMKELVIHIVDADLTVEMNKTAARLAPEVNELDATSLMTAPSETVAVPGVKEAKIRFEAKLEQHIPVKNDDGDVVTDLILARVTYYHFDEAVFDKKKAHILTAELDPVARLAGNDYATLGEIFRIERPK</sequence>
<evidence type="ECO:0000256" key="1">
    <source>
        <dbReference type="ARBA" id="ARBA00001917"/>
    </source>
</evidence>
<dbReference type="SMART" id="SM00903">
    <property type="entry name" value="Flavin_Reduct"/>
    <property type="match status" value="1"/>
</dbReference>
<comment type="similarity">
    <text evidence="4">Belongs to the flavoredoxin family.</text>
</comment>
<organism evidence="6 7">
    <name type="scientific">Listeria weihenstephanensis</name>
    <dbReference type="NCBI Taxonomy" id="1006155"/>
    <lineage>
        <taxon>Bacteria</taxon>
        <taxon>Bacillati</taxon>
        <taxon>Bacillota</taxon>
        <taxon>Bacilli</taxon>
        <taxon>Bacillales</taxon>
        <taxon>Listeriaceae</taxon>
        <taxon>Listeria</taxon>
    </lineage>
</organism>
<dbReference type="KEGG" id="lwi:UE46_05755"/>
<dbReference type="GO" id="GO:0010181">
    <property type="term" value="F:FMN binding"/>
    <property type="evidence" value="ECO:0007669"/>
    <property type="project" value="InterPro"/>
</dbReference>
<dbReference type="EMBL" id="CP011102">
    <property type="protein sequence ID" value="AQY52472.1"/>
    <property type="molecule type" value="Genomic_DNA"/>
</dbReference>
<dbReference type="SUPFAM" id="SSF50475">
    <property type="entry name" value="FMN-binding split barrel"/>
    <property type="match status" value="1"/>
</dbReference>
<dbReference type="InterPro" id="IPR002563">
    <property type="entry name" value="Flavin_Rdtase-like_dom"/>
</dbReference>
<evidence type="ECO:0000256" key="3">
    <source>
        <dbReference type="ARBA" id="ARBA00022643"/>
    </source>
</evidence>
<dbReference type="InterPro" id="IPR012349">
    <property type="entry name" value="Split_barrel_FMN-bd"/>
</dbReference>
<dbReference type="PANTHER" id="PTHR33798">
    <property type="entry name" value="FLAVOPROTEIN OXYGENASE"/>
    <property type="match status" value="1"/>
</dbReference>
<evidence type="ECO:0000313" key="7">
    <source>
        <dbReference type="Proteomes" id="UP000223060"/>
    </source>
</evidence>
<proteinExistence type="inferred from homology"/>
<dbReference type="Proteomes" id="UP000223060">
    <property type="component" value="Chromosome"/>
</dbReference>
<dbReference type="AlphaFoldDB" id="A0A1S7FYH7"/>